<comment type="pathway">
    <text evidence="4">Polyol metabolism; glycerol fermentation; glycerone phosphate from glycerol (oxidative route): step 1/2.</text>
</comment>
<evidence type="ECO:0000256" key="9">
    <source>
        <dbReference type="PIRSR" id="PIRSR000112-3"/>
    </source>
</evidence>
<dbReference type="Pfam" id="PF00465">
    <property type="entry name" value="Fe-ADH"/>
    <property type="match status" value="1"/>
</dbReference>
<evidence type="ECO:0000256" key="7">
    <source>
        <dbReference type="ARBA" id="ARBA00049006"/>
    </source>
</evidence>
<dbReference type="PIRSF" id="PIRSF000112">
    <property type="entry name" value="Glycerol_dehydrogenase"/>
    <property type="match status" value="1"/>
</dbReference>
<dbReference type="PANTHER" id="PTHR43616:SF5">
    <property type="entry name" value="GLYCEROL DEHYDROGENASE 1"/>
    <property type="match status" value="1"/>
</dbReference>
<dbReference type="InterPro" id="IPR016205">
    <property type="entry name" value="Glycerol_DH"/>
</dbReference>
<evidence type="ECO:0000256" key="4">
    <source>
        <dbReference type="ARBA" id="ARBA00037918"/>
    </source>
</evidence>
<evidence type="ECO:0000313" key="12">
    <source>
        <dbReference type="Proteomes" id="UP000243297"/>
    </source>
</evidence>
<keyword evidence="8" id="KW-0862">Zinc</keyword>
<evidence type="ECO:0000313" key="11">
    <source>
        <dbReference type="EMBL" id="SJZ69010.1"/>
    </source>
</evidence>
<evidence type="ECO:0000256" key="1">
    <source>
        <dbReference type="ARBA" id="ARBA00022723"/>
    </source>
</evidence>
<proteinExistence type="predicted"/>
<keyword evidence="1 8" id="KW-0479">Metal-binding</keyword>
<reference evidence="12" key="1">
    <citation type="submission" date="2017-02" db="EMBL/GenBank/DDBJ databases">
        <authorList>
            <person name="Varghese N."/>
            <person name="Submissions S."/>
        </authorList>
    </citation>
    <scope>NUCLEOTIDE SEQUENCE [LARGE SCALE GENOMIC DNA]</scope>
    <source>
        <strain evidence="12">ATCC 25662</strain>
    </source>
</reference>
<dbReference type="PANTHER" id="PTHR43616">
    <property type="entry name" value="GLYCEROL DEHYDROGENASE"/>
    <property type="match status" value="1"/>
</dbReference>
<feature type="binding site" evidence="8">
    <location>
        <position position="253"/>
    </location>
    <ligand>
        <name>glycerol</name>
        <dbReference type="ChEBI" id="CHEBI:17754"/>
    </ligand>
</feature>
<feature type="domain" description="Alcohol dehydrogenase iron-type/glycerol dehydrogenase GldA" evidence="10">
    <location>
        <begin position="8"/>
        <end position="153"/>
    </location>
</feature>
<comment type="cofactor">
    <cofactor evidence="8">
        <name>Zn(2+)</name>
        <dbReference type="ChEBI" id="CHEBI:29105"/>
    </cofactor>
    <text evidence="8">Binds 1 zinc ion per subunit.</text>
</comment>
<keyword evidence="2" id="KW-0560">Oxidoreductase</keyword>
<dbReference type="SUPFAM" id="SSF56796">
    <property type="entry name" value="Dehydroquinate synthase-like"/>
    <property type="match status" value="1"/>
</dbReference>
<gene>
    <name evidence="11" type="ORF">SAMN02745191_1347</name>
</gene>
<feature type="binding site" evidence="8">
    <location>
        <position position="170"/>
    </location>
    <ligand>
        <name>glycerol</name>
        <dbReference type="ChEBI" id="CHEBI:17754"/>
    </ligand>
</feature>
<sequence length="355" mass="39810">MKEVILPSYSIGKDSFEAIGKISRLYGNKIVLIHGEKAYKACQDKLNSYIRKFDCKIIKSYLYGKDATYENVDKIVNDGDIKNANMIFAIGGGKCIDTCKVIGDKCNIPVISIPTIASTCAAVTKISIMYTEDHVFKDIYHCKKAPNYCMIDTEVIMNAPMQYLWAGIGDTVAKNVETYFSCRNDEIEYTDELALQVSNLCYDSIVAHATKGYRDAEAKVLSKELETTIQNILVSTGIVSLIINADYNSALAHALFYGLTCRKEIEEKHFHGEVVSYGVLIQLIVDKQIVKLNKTIEFYKTIGLPVCLNDLGISCDDPLEDVLELTIQNKELNHIPYPITKAMIRDAIDYLETKK</sequence>
<evidence type="ECO:0000256" key="2">
    <source>
        <dbReference type="ARBA" id="ARBA00023002"/>
    </source>
</evidence>
<dbReference type="Proteomes" id="UP000243297">
    <property type="component" value="Unassembled WGS sequence"/>
</dbReference>
<dbReference type="OrthoDB" id="9763580at2"/>
<dbReference type="GO" id="GO:0008888">
    <property type="term" value="F:glycerol dehydrogenase (NAD+) activity"/>
    <property type="evidence" value="ECO:0007669"/>
    <property type="project" value="UniProtKB-EC"/>
</dbReference>
<evidence type="ECO:0000256" key="8">
    <source>
        <dbReference type="PIRSR" id="PIRSR000112-1"/>
    </source>
</evidence>
<dbReference type="EC" id="1.1.1.6" evidence="5"/>
<organism evidence="11 12">
    <name type="scientific">Anaerorhabdus furcosa</name>
    <dbReference type="NCBI Taxonomy" id="118967"/>
    <lineage>
        <taxon>Bacteria</taxon>
        <taxon>Bacillati</taxon>
        <taxon>Bacillota</taxon>
        <taxon>Erysipelotrichia</taxon>
        <taxon>Erysipelotrichales</taxon>
        <taxon>Erysipelotrichaceae</taxon>
        <taxon>Anaerorhabdus</taxon>
    </lineage>
</organism>
<evidence type="ECO:0000256" key="5">
    <source>
        <dbReference type="ARBA" id="ARBA00039147"/>
    </source>
</evidence>
<feature type="binding site" evidence="9">
    <location>
        <begin position="93"/>
        <end position="97"/>
    </location>
    <ligand>
        <name>NAD(+)</name>
        <dbReference type="ChEBI" id="CHEBI:57540"/>
    </ligand>
</feature>
<protein>
    <recommendedName>
        <fullName evidence="6">Glycerol dehydrogenase</fullName>
        <ecNumber evidence="5">1.1.1.6</ecNumber>
    </recommendedName>
</protein>
<dbReference type="EMBL" id="FUWY01000003">
    <property type="protein sequence ID" value="SJZ69010.1"/>
    <property type="molecule type" value="Genomic_DNA"/>
</dbReference>
<feature type="binding site" evidence="8">
    <location>
        <position position="271"/>
    </location>
    <ligand>
        <name>glycerol</name>
        <dbReference type="ChEBI" id="CHEBI:17754"/>
    </ligand>
</feature>
<evidence type="ECO:0000256" key="3">
    <source>
        <dbReference type="ARBA" id="ARBA00023027"/>
    </source>
</evidence>
<feature type="binding site" evidence="9">
    <location>
        <begin position="115"/>
        <end position="118"/>
    </location>
    <ligand>
        <name>NAD(+)</name>
        <dbReference type="ChEBI" id="CHEBI:57540"/>
    </ligand>
</feature>
<dbReference type="STRING" id="118967.SAMN02745191_1347"/>
<dbReference type="RefSeq" id="WP_078711752.1">
    <property type="nucleotide sequence ID" value="NZ_FUWY01000003.1"/>
</dbReference>
<keyword evidence="12" id="KW-1185">Reference proteome</keyword>
<evidence type="ECO:0000259" key="10">
    <source>
        <dbReference type="Pfam" id="PF00465"/>
    </source>
</evidence>
<keyword evidence="3 9" id="KW-0520">NAD</keyword>
<evidence type="ECO:0000256" key="6">
    <source>
        <dbReference type="ARBA" id="ARBA00040132"/>
    </source>
</evidence>
<name>A0A1T4MPG8_9FIRM</name>
<dbReference type="CDD" id="cd08171">
    <property type="entry name" value="GlyDH-like"/>
    <property type="match status" value="1"/>
</dbReference>
<dbReference type="GO" id="GO:0005829">
    <property type="term" value="C:cytosol"/>
    <property type="evidence" value="ECO:0007669"/>
    <property type="project" value="TreeGrafter"/>
</dbReference>
<dbReference type="GO" id="GO:0046872">
    <property type="term" value="F:metal ion binding"/>
    <property type="evidence" value="ECO:0007669"/>
    <property type="project" value="UniProtKB-KW"/>
</dbReference>
<dbReference type="AlphaFoldDB" id="A0A1T4MPG8"/>
<dbReference type="InterPro" id="IPR001670">
    <property type="entry name" value="ADH_Fe/GldA"/>
</dbReference>
<feature type="binding site" evidence="9">
    <location>
        <position position="130"/>
    </location>
    <ligand>
        <name>NAD(+)</name>
        <dbReference type="ChEBI" id="CHEBI:57540"/>
    </ligand>
</feature>
<dbReference type="Gene3D" id="3.40.50.1970">
    <property type="match status" value="1"/>
</dbReference>
<dbReference type="Gene3D" id="1.20.1090.10">
    <property type="entry name" value="Dehydroquinate synthase-like - alpha domain"/>
    <property type="match status" value="1"/>
</dbReference>
<feature type="binding site" evidence="9">
    <location>
        <position position="124"/>
    </location>
    <ligand>
        <name>NAD(+)</name>
        <dbReference type="ChEBI" id="CHEBI:57540"/>
    </ligand>
</feature>
<accession>A0A1T4MPG8</accession>
<comment type="catalytic activity">
    <reaction evidence="7">
        <text>glycerol + NAD(+) = dihydroxyacetone + NADH + H(+)</text>
        <dbReference type="Rhea" id="RHEA:13769"/>
        <dbReference type="ChEBI" id="CHEBI:15378"/>
        <dbReference type="ChEBI" id="CHEBI:16016"/>
        <dbReference type="ChEBI" id="CHEBI:17754"/>
        <dbReference type="ChEBI" id="CHEBI:57540"/>
        <dbReference type="ChEBI" id="CHEBI:57945"/>
        <dbReference type="EC" id="1.1.1.6"/>
    </reaction>
</comment>